<name>A0ABR3DEE8_NEUIN</name>
<keyword evidence="2" id="KW-0732">Signal</keyword>
<dbReference type="EMBL" id="JAVLET010000004">
    <property type="protein sequence ID" value="KAL0470638.1"/>
    <property type="molecule type" value="Genomic_DNA"/>
</dbReference>
<evidence type="ECO:0000256" key="1">
    <source>
        <dbReference type="SAM" id="MobiDB-lite"/>
    </source>
</evidence>
<gene>
    <name evidence="3" type="ORF">QR685DRAFT_259728</name>
</gene>
<evidence type="ECO:0000313" key="3">
    <source>
        <dbReference type="EMBL" id="KAL0470638.1"/>
    </source>
</evidence>
<feature type="chain" id="PRO_5046460175" evidence="2">
    <location>
        <begin position="17"/>
        <end position="95"/>
    </location>
</feature>
<proteinExistence type="predicted"/>
<feature type="signal peptide" evidence="2">
    <location>
        <begin position="1"/>
        <end position="16"/>
    </location>
</feature>
<evidence type="ECO:0000256" key="2">
    <source>
        <dbReference type="SAM" id="SignalP"/>
    </source>
</evidence>
<evidence type="ECO:0000313" key="4">
    <source>
        <dbReference type="Proteomes" id="UP001451303"/>
    </source>
</evidence>
<protein>
    <submittedName>
        <fullName evidence="3">Uncharacterized protein</fullName>
    </submittedName>
</protein>
<dbReference type="Proteomes" id="UP001451303">
    <property type="component" value="Unassembled WGS sequence"/>
</dbReference>
<feature type="region of interest" description="Disordered" evidence="1">
    <location>
        <begin position="33"/>
        <end position="68"/>
    </location>
</feature>
<keyword evidence="4" id="KW-1185">Reference proteome</keyword>
<sequence length="95" mass="10734">MYLLALAVVWLRAGRAYFFGGFRSRIPRKLKPFAAPQRQGLPRLTRVPNSDPDPDPDPDPDADADADADDGFGLEFLIGLMQDFKIREVINRYVL</sequence>
<feature type="compositionally biased region" description="Acidic residues" evidence="1">
    <location>
        <begin position="52"/>
        <end position="68"/>
    </location>
</feature>
<organism evidence="3 4">
    <name type="scientific">Neurospora intermedia</name>
    <dbReference type="NCBI Taxonomy" id="5142"/>
    <lineage>
        <taxon>Eukaryota</taxon>
        <taxon>Fungi</taxon>
        <taxon>Dikarya</taxon>
        <taxon>Ascomycota</taxon>
        <taxon>Pezizomycotina</taxon>
        <taxon>Sordariomycetes</taxon>
        <taxon>Sordariomycetidae</taxon>
        <taxon>Sordariales</taxon>
        <taxon>Sordariaceae</taxon>
        <taxon>Neurospora</taxon>
    </lineage>
</organism>
<reference evidence="3 4" key="1">
    <citation type="submission" date="2023-09" db="EMBL/GenBank/DDBJ databases">
        <title>Multi-omics analysis of a traditional fermented food reveals byproduct-associated fungal strains for waste-to-food upcycling.</title>
        <authorList>
            <consortium name="Lawrence Berkeley National Laboratory"/>
            <person name="Rekdal V.M."/>
            <person name="Villalobos-Escobedo J.M."/>
            <person name="Rodriguez-Valeron N."/>
            <person name="Garcia M.O."/>
            <person name="Vasquez D.P."/>
            <person name="Damayanti I."/>
            <person name="Sorensen P.M."/>
            <person name="Baidoo E.E."/>
            <person name="De Carvalho A.C."/>
            <person name="Riley R."/>
            <person name="Lipzen A."/>
            <person name="He G."/>
            <person name="Yan M."/>
            <person name="Haridas S."/>
            <person name="Daum C."/>
            <person name="Yoshinaga Y."/>
            <person name="Ng V."/>
            <person name="Grigoriev I.V."/>
            <person name="Munk R."/>
            <person name="Nuraida L."/>
            <person name="Wijaya C.H."/>
            <person name="Morales P.-C."/>
            <person name="Keasling J.D."/>
        </authorList>
    </citation>
    <scope>NUCLEOTIDE SEQUENCE [LARGE SCALE GENOMIC DNA]</scope>
    <source>
        <strain evidence="3 4">FGSC 2613</strain>
    </source>
</reference>
<comment type="caution">
    <text evidence="3">The sequence shown here is derived from an EMBL/GenBank/DDBJ whole genome shotgun (WGS) entry which is preliminary data.</text>
</comment>
<accession>A0ABR3DEE8</accession>